<dbReference type="PIRSF" id="PIRSF001467">
    <property type="entry name" value="Peptidylpro_ismrse"/>
    <property type="match status" value="1"/>
</dbReference>
<accession>A0A0M4DGN3</accession>
<comment type="similarity">
    <text evidence="2 5">Belongs to the cyclophilin-type PPIase family.</text>
</comment>
<dbReference type="InterPro" id="IPR002130">
    <property type="entry name" value="Cyclophilin-type_PPIase_dom"/>
</dbReference>
<dbReference type="InterPro" id="IPR024936">
    <property type="entry name" value="Cyclophilin-type_PPIase"/>
</dbReference>
<protein>
    <recommendedName>
        <fullName evidence="5">Peptidyl-prolyl cis-trans isomerase</fullName>
        <shortName evidence="5">PPIase</shortName>
        <ecNumber evidence="5">5.2.1.8</ecNumber>
    </recommendedName>
</protein>
<dbReference type="PANTHER" id="PTHR43246">
    <property type="entry name" value="PEPTIDYL-PROLYL CIS-TRANS ISOMERASE CYP38, CHLOROPLASTIC"/>
    <property type="match status" value="1"/>
</dbReference>
<name>A0A0M4DGN3_9BACT</name>
<dbReference type="Proteomes" id="UP000057158">
    <property type="component" value="Chromosome"/>
</dbReference>
<dbReference type="GO" id="GO:0006457">
    <property type="term" value="P:protein folding"/>
    <property type="evidence" value="ECO:0007669"/>
    <property type="project" value="InterPro"/>
</dbReference>
<evidence type="ECO:0000256" key="4">
    <source>
        <dbReference type="ARBA" id="ARBA00023235"/>
    </source>
</evidence>
<dbReference type="AlphaFoldDB" id="A0A0M4DGN3"/>
<keyword evidence="8" id="KW-1185">Reference proteome</keyword>
<evidence type="ECO:0000256" key="1">
    <source>
        <dbReference type="ARBA" id="ARBA00002388"/>
    </source>
</evidence>
<evidence type="ECO:0000259" key="6">
    <source>
        <dbReference type="PROSITE" id="PS50072"/>
    </source>
</evidence>
<feature type="domain" description="PPIase cyclophilin-type" evidence="6">
    <location>
        <begin position="4"/>
        <end position="168"/>
    </location>
</feature>
<dbReference type="PATRIC" id="fig|1603606.3.peg.1137"/>
<sequence>MSEQLTVVRMETSMGEITIELNAGKAPITVENFLGYVKDGFYAGTIFHRVIKGFMVQGGGMTPDMGQKKTKGMIKNEADNGLTNDRGTLAMARTSVVDSATAQFFINTVDNTFLNHQGKTPSAYGYAVFGRVTAGMDVVDAIEKVATGTKAGQQDVPTTPVTINKVTVVK</sequence>
<dbReference type="RefSeq" id="WP_053549985.1">
    <property type="nucleotide sequence ID" value="NZ_CP010802.1"/>
</dbReference>
<dbReference type="InterPro" id="IPR029000">
    <property type="entry name" value="Cyclophilin-like_dom_sf"/>
</dbReference>
<reference evidence="7 8" key="1">
    <citation type="submission" date="2015-07" db="EMBL/GenBank/DDBJ databases">
        <title>Isolation and Genomic Characterization of a Novel Halophilic Metal-Reducing Deltaproteobacterium from the Deep Subsurface.</title>
        <authorList>
            <person name="Badalamenti J.P."/>
            <person name="Summers Z.M."/>
            <person name="Gralnick J.A."/>
            <person name="Bond D.R."/>
        </authorList>
    </citation>
    <scope>NUCLEOTIDE SEQUENCE [LARGE SCALE GENOMIC DNA]</scope>
    <source>
        <strain evidence="7 8">WTL</strain>
    </source>
</reference>
<evidence type="ECO:0000313" key="8">
    <source>
        <dbReference type="Proteomes" id="UP000057158"/>
    </source>
</evidence>
<evidence type="ECO:0000256" key="2">
    <source>
        <dbReference type="ARBA" id="ARBA00007365"/>
    </source>
</evidence>
<dbReference type="OrthoDB" id="9807797at2"/>
<dbReference type="PROSITE" id="PS50072">
    <property type="entry name" value="CSA_PPIASE_2"/>
    <property type="match status" value="1"/>
</dbReference>
<evidence type="ECO:0000256" key="5">
    <source>
        <dbReference type="RuleBase" id="RU363019"/>
    </source>
</evidence>
<gene>
    <name evidence="7" type="ORF">DSOUD_1034</name>
</gene>
<keyword evidence="4 5" id="KW-0413">Isomerase</keyword>
<dbReference type="InterPro" id="IPR044665">
    <property type="entry name" value="E_coli_cyclophilin_A-like"/>
</dbReference>
<proteinExistence type="inferred from homology"/>
<dbReference type="PRINTS" id="PR00153">
    <property type="entry name" value="CSAPPISMRASE"/>
</dbReference>
<comment type="function">
    <text evidence="1 5">PPIases accelerate the folding of proteins. It catalyzes the cis-trans isomerization of proline imidic peptide bonds in oligopeptides.</text>
</comment>
<dbReference type="GO" id="GO:0003755">
    <property type="term" value="F:peptidyl-prolyl cis-trans isomerase activity"/>
    <property type="evidence" value="ECO:0007669"/>
    <property type="project" value="UniProtKB-UniRule"/>
</dbReference>
<dbReference type="CDD" id="cd01920">
    <property type="entry name" value="cyclophilin_EcCYP_like"/>
    <property type="match status" value="1"/>
</dbReference>
<evidence type="ECO:0000313" key="7">
    <source>
        <dbReference type="EMBL" id="ALC15820.1"/>
    </source>
</evidence>
<dbReference type="SUPFAM" id="SSF50891">
    <property type="entry name" value="Cyclophilin-like"/>
    <property type="match status" value="1"/>
</dbReference>
<keyword evidence="3 5" id="KW-0697">Rotamase</keyword>
<organism evidence="7 8">
    <name type="scientific">Desulfuromonas soudanensis</name>
    <dbReference type="NCBI Taxonomy" id="1603606"/>
    <lineage>
        <taxon>Bacteria</taxon>
        <taxon>Pseudomonadati</taxon>
        <taxon>Thermodesulfobacteriota</taxon>
        <taxon>Desulfuromonadia</taxon>
        <taxon>Desulfuromonadales</taxon>
        <taxon>Desulfuromonadaceae</taxon>
        <taxon>Desulfuromonas</taxon>
    </lineage>
</organism>
<dbReference type="STRING" id="1603606.DSOUD_1034"/>
<dbReference type="EC" id="5.2.1.8" evidence="5"/>
<comment type="catalytic activity">
    <reaction evidence="5">
        <text>[protein]-peptidylproline (omega=180) = [protein]-peptidylproline (omega=0)</text>
        <dbReference type="Rhea" id="RHEA:16237"/>
        <dbReference type="Rhea" id="RHEA-COMP:10747"/>
        <dbReference type="Rhea" id="RHEA-COMP:10748"/>
        <dbReference type="ChEBI" id="CHEBI:83833"/>
        <dbReference type="ChEBI" id="CHEBI:83834"/>
        <dbReference type="EC" id="5.2.1.8"/>
    </reaction>
</comment>
<evidence type="ECO:0000256" key="3">
    <source>
        <dbReference type="ARBA" id="ARBA00023110"/>
    </source>
</evidence>
<dbReference type="PROSITE" id="PS00170">
    <property type="entry name" value="CSA_PPIASE_1"/>
    <property type="match status" value="1"/>
</dbReference>
<dbReference type="Pfam" id="PF00160">
    <property type="entry name" value="Pro_isomerase"/>
    <property type="match status" value="1"/>
</dbReference>
<dbReference type="InterPro" id="IPR020892">
    <property type="entry name" value="Cyclophilin-type_PPIase_CS"/>
</dbReference>
<dbReference type="Gene3D" id="2.40.100.10">
    <property type="entry name" value="Cyclophilin-like"/>
    <property type="match status" value="1"/>
</dbReference>
<dbReference type="EMBL" id="CP010802">
    <property type="protein sequence ID" value="ALC15820.1"/>
    <property type="molecule type" value="Genomic_DNA"/>
</dbReference>
<dbReference type="KEGG" id="des:DSOUD_1034"/>